<organism evidence="1 2">
    <name type="scientific">Pseudomonas congelans</name>
    <dbReference type="NCBI Taxonomy" id="200452"/>
    <lineage>
        <taxon>Bacteria</taxon>
        <taxon>Pseudomonadati</taxon>
        <taxon>Pseudomonadota</taxon>
        <taxon>Gammaproteobacteria</taxon>
        <taxon>Pseudomonadales</taxon>
        <taxon>Pseudomonadaceae</taxon>
        <taxon>Pseudomonas</taxon>
    </lineage>
</organism>
<sequence>MITANLFIDWDSASRVATIRPKKDMPLAARLSCTRQAYAELQERIISKLAEIEPKSPIKILKTRIYHGWHSGTTPSADKVVWDQLRSQLKAVSRNRISYLPDIEFGNELICRGGRSPIYDTLRADRSNPGASSQKMVDTALVSDLLSFCRSESSSFRRNERPTTLAIVVGDDDDLLPGVFVAEAWGLPTYVFRITREHDNRHLSTDGIIHRI</sequence>
<dbReference type="EMBL" id="FNJH01000010">
    <property type="protein sequence ID" value="SDP82420.1"/>
    <property type="molecule type" value="Genomic_DNA"/>
</dbReference>
<name>A0A1H0VVE2_9PSED</name>
<comment type="caution">
    <text evidence="1">The sequence shown here is derived from an EMBL/GenBank/DDBJ whole genome shotgun (WGS) entry which is preliminary data.</text>
</comment>
<evidence type="ECO:0000313" key="2">
    <source>
        <dbReference type="Proteomes" id="UP000183042"/>
    </source>
</evidence>
<protein>
    <recommendedName>
        <fullName evidence="3">NYN domain-containing protein</fullName>
    </recommendedName>
</protein>
<accession>A0A1H0VVE2</accession>
<evidence type="ECO:0008006" key="3">
    <source>
        <dbReference type="Google" id="ProtNLM"/>
    </source>
</evidence>
<keyword evidence="2" id="KW-1185">Reference proteome</keyword>
<reference evidence="1 2" key="1">
    <citation type="submission" date="2016-10" db="EMBL/GenBank/DDBJ databases">
        <authorList>
            <person name="Varghese N."/>
            <person name="Submissions S."/>
        </authorList>
    </citation>
    <scope>NUCLEOTIDE SEQUENCE [LARGE SCALE GENOMIC DNA]</scope>
    <source>
        <strain evidence="1 2">DSM 14939</strain>
    </source>
</reference>
<gene>
    <name evidence="1" type="ORF">SAMN05216596_110100</name>
</gene>
<dbReference type="Proteomes" id="UP000183042">
    <property type="component" value="Unassembled WGS sequence"/>
</dbReference>
<proteinExistence type="predicted"/>
<evidence type="ECO:0000313" key="1">
    <source>
        <dbReference type="EMBL" id="SDP82420.1"/>
    </source>
</evidence>